<evidence type="ECO:0000256" key="1">
    <source>
        <dbReference type="SAM" id="Phobius"/>
    </source>
</evidence>
<evidence type="ECO:0000313" key="2">
    <source>
        <dbReference type="Proteomes" id="UP000095283"/>
    </source>
</evidence>
<sequence length="60" mass="6627">MSATYPTILGLIIASLLLFKGQCMYGLLPLFHSHQKWMMIIARFITGIGAGSKAIVDSYH</sequence>
<keyword evidence="1" id="KW-1133">Transmembrane helix</keyword>
<reference evidence="3" key="1">
    <citation type="submission" date="2016-11" db="UniProtKB">
        <authorList>
            <consortium name="WormBaseParasite"/>
        </authorList>
    </citation>
    <scope>IDENTIFICATION</scope>
</reference>
<dbReference type="SUPFAM" id="SSF103473">
    <property type="entry name" value="MFS general substrate transporter"/>
    <property type="match status" value="1"/>
</dbReference>
<accession>A0A1I7X8C8</accession>
<keyword evidence="1" id="KW-0472">Membrane</keyword>
<keyword evidence="1" id="KW-0812">Transmembrane</keyword>
<dbReference type="InterPro" id="IPR036259">
    <property type="entry name" value="MFS_trans_sf"/>
</dbReference>
<keyword evidence="2" id="KW-1185">Reference proteome</keyword>
<name>A0A1I7X8C8_HETBA</name>
<protein>
    <submittedName>
        <fullName evidence="3">MFS domain-containing protein</fullName>
    </submittedName>
</protein>
<evidence type="ECO:0000313" key="3">
    <source>
        <dbReference type="WBParaSite" id="Hba_13644"/>
    </source>
</evidence>
<dbReference type="Proteomes" id="UP000095283">
    <property type="component" value="Unplaced"/>
</dbReference>
<organism evidence="2 3">
    <name type="scientific">Heterorhabditis bacteriophora</name>
    <name type="common">Entomopathogenic nematode worm</name>
    <dbReference type="NCBI Taxonomy" id="37862"/>
    <lineage>
        <taxon>Eukaryota</taxon>
        <taxon>Metazoa</taxon>
        <taxon>Ecdysozoa</taxon>
        <taxon>Nematoda</taxon>
        <taxon>Chromadorea</taxon>
        <taxon>Rhabditida</taxon>
        <taxon>Rhabditina</taxon>
        <taxon>Rhabditomorpha</taxon>
        <taxon>Strongyloidea</taxon>
        <taxon>Heterorhabditidae</taxon>
        <taxon>Heterorhabditis</taxon>
    </lineage>
</organism>
<proteinExistence type="predicted"/>
<dbReference type="AlphaFoldDB" id="A0A1I7X8C8"/>
<dbReference type="WBParaSite" id="Hba_13644">
    <property type="protein sequence ID" value="Hba_13644"/>
    <property type="gene ID" value="Hba_13644"/>
</dbReference>
<feature type="transmembrane region" description="Helical" evidence="1">
    <location>
        <begin position="37"/>
        <end position="56"/>
    </location>
</feature>